<dbReference type="GeneID" id="56895558"/>
<accession>A0AA94F3A7</accession>
<dbReference type="SUPFAM" id="SSF55729">
    <property type="entry name" value="Acyl-CoA N-acyltransferases (Nat)"/>
    <property type="match status" value="1"/>
</dbReference>
<dbReference type="InterPro" id="IPR016181">
    <property type="entry name" value="Acyl_CoA_acyltransferase"/>
</dbReference>
<protein>
    <submittedName>
        <fullName evidence="1">GTP cyclohydrolase</fullName>
    </submittedName>
</protein>
<name>A0AA94F3A7_9FLAO</name>
<dbReference type="PANTHER" id="PTHR41368">
    <property type="entry name" value="PROTEIN YGHO"/>
    <property type="match status" value="1"/>
</dbReference>
<gene>
    <name evidence="1" type="ORF">EJB19_13410</name>
</gene>
<dbReference type="AlphaFoldDB" id="A0AA94F3A7"/>
<organism evidence="1">
    <name type="scientific">Flavobacterium columnare</name>
    <dbReference type="NCBI Taxonomy" id="996"/>
    <lineage>
        <taxon>Bacteria</taxon>
        <taxon>Pseudomonadati</taxon>
        <taxon>Bacteroidota</taxon>
        <taxon>Flavobacteriia</taxon>
        <taxon>Flavobacteriales</taxon>
        <taxon>Flavobacteriaceae</taxon>
        <taxon>Flavobacterium</taxon>
    </lineage>
</organism>
<dbReference type="Gene3D" id="3.40.630.30">
    <property type="match status" value="1"/>
</dbReference>
<comment type="caution">
    <text evidence="1">The sequence shown here is derived from an EMBL/GenBank/DDBJ whole genome shotgun (WGS) entry which is preliminary data.</text>
</comment>
<proteinExistence type="predicted"/>
<dbReference type="PANTHER" id="PTHR41368:SF1">
    <property type="entry name" value="PROTEIN YGHO"/>
    <property type="match status" value="1"/>
</dbReference>
<dbReference type="EMBL" id="RWGX01000005">
    <property type="protein sequence ID" value="RVU87322.1"/>
    <property type="molecule type" value="Genomic_DNA"/>
</dbReference>
<dbReference type="RefSeq" id="WP_060382537.1">
    <property type="nucleotide sequence ID" value="NZ_MTDB01000079.1"/>
</dbReference>
<dbReference type="InterPro" id="IPR039968">
    <property type="entry name" value="BcerS-like"/>
</dbReference>
<dbReference type="KEGG" id="fcv:AWN65_07190"/>
<reference evidence="1" key="1">
    <citation type="submission" date="2018-12" db="EMBL/GenBank/DDBJ databases">
        <title>Draft genome sequence of Flaovobacterium columnare BGFS27 isolated from channel catfish in Alabama.</title>
        <authorList>
            <person name="Cai W."/>
            <person name="Arias C."/>
        </authorList>
    </citation>
    <scope>NUCLEOTIDE SEQUENCE [LARGE SCALE GENOMIC DNA]</scope>
    <source>
        <strain evidence="1">BGFS27</strain>
    </source>
</reference>
<sequence length="372" mass="43563">MITIIEAKTKKEIKEFIKFPFQLYKNNSYWVPPLISDEMETFDKKKNPVFKNAEAYFYLAYLNNQIVGRVAAIINWDEVEQLGRKKIRFGWFETIDNLEVTKILIEKVTELGLIKQMDHIEGPMGFSNLDKVGFLTEGFDQTSTAIGWYTPPYYITHFEQLGFKMEKKFIESDFSFNSVPYEPIKKASDLVKARYGFKSINFTNTKQIEPYVDRMFDLFNKTYVKLQSFVAISKDQIDYFKKKYIPFVNPEYIKFVEDNSGNIIAFAIVMPNYAPAQQAIKGKLFPFGFLKMLQAKKNNKEAVFYLIGIAPEYQSKGVTAVIFEEYHKVFTKKGITKCIRTPELEENMAIQNLWKNFNPKITKRRCTFIRSL</sequence>
<evidence type="ECO:0000313" key="1">
    <source>
        <dbReference type="EMBL" id="RVU87322.1"/>
    </source>
</evidence>